<organism evidence="2 3">
    <name type="scientific">Ilyodon furcidens</name>
    <name type="common">goldbreast splitfin</name>
    <dbReference type="NCBI Taxonomy" id="33524"/>
    <lineage>
        <taxon>Eukaryota</taxon>
        <taxon>Metazoa</taxon>
        <taxon>Chordata</taxon>
        <taxon>Craniata</taxon>
        <taxon>Vertebrata</taxon>
        <taxon>Euteleostomi</taxon>
        <taxon>Actinopterygii</taxon>
        <taxon>Neopterygii</taxon>
        <taxon>Teleostei</taxon>
        <taxon>Neoteleostei</taxon>
        <taxon>Acanthomorphata</taxon>
        <taxon>Ovalentaria</taxon>
        <taxon>Atherinomorphae</taxon>
        <taxon>Cyprinodontiformes</taxon>
        <taxon>Goodeidae</taxon>
        <taxon>Ilyodon</taxon>
    </lineage>
</organism>
<evidence type="ECO:0000313" key="2">
    <source>
        <dbReference type="EMBL" id="MEQ2250268.1"/>
    </source>
</evidence>
<dbReference type="Gene3D" id="3.10.100.10">
    <property type="entry name" value="Mannose-Binding Protein A, subunit A"/>
    <property type="match status" value="1"/>
</dbReference>
<dbReference type="EMBL" id="JAHRIQ010090331">
    <property type="protein sequence ID" value="MEQ2250268.1"/>
    <property type="molecule type" value="Genomic_DNA"/>
</dbReference>
<evidence type="ECO:0000313" key="3">
    <source>
        <dbReference type="Proteomes" id="UP001482620"/>
    </source>
</evidence>
<dbReference type="PANTHER" id="PTHR45784">
    <property type="entry name" value="C-TYPE LECTIN DOMAIN FAMILY 20 MEMBER A-RELATED"/>
    <property type="match status" value="1"/>
</dbReference>
<feature type="signal peptide" evidence="1">
    <location>
        <begin position="1"/>
        <end position="21"/>
    </location>
</feature>
<accession>A0ABV0V1G7</accession>
<protein>
    <recommendedName>
        <fullName evidence="4">C-type lectin domain-containing protein</fullName>
    </recommendedName>
</protein>
<reference evidence="2 3" key="1">
    <citation type="submission" date="2021-06" db="EMBL/GenBank/DDBJ databases">
        <authorList>
            <person name="Palmer J.M."/>
        </authorList>
    </citation>
    <scope>NUCLEOTIDE SEQUENCE [LARGE SCALE GENOMIC DNA]</scope>
    <source>
        <strain evidence="3">if_2019</strain>
        <tissue evidence="2">Muscle</tissue>
    </source>
</reference>
<dbReference type="SUPFAM" id="SSF56436">
    <property type="entry name" value="C-type lectin-like"/>
    <property type="match status" value="1"/>
</dbReference>
<dbReference type="InterPro" id="IPR016186">
    <property type="entry name" value="C-type_lectin-like/link_sf"/>
</dbReference>
<keyword evidence="1" id="KW-0732">Signal</keyword>
<feature type="chain" id="PRO_5045610460" description="C-type lectin domain-containing protein" evidence="1">
    <location>
        <begin position="22"/>
        <end position="84"/>
    </location>
</feature>
<name>A0ABV0V1G7_9TELE</name>
<evidence type="ECO:0008006" key="4">
    <source>
        <dbReference type="Google" id="ProtNLM"/>
    </source>
</evidence>
<sequence length="84" mass="9556">MEKHLLFVAAASALCAISSLSTREYHFVYEQKTWHEAQSYCRERYTDLVTIGNMEDVNILRGMANLTRLVYSTGSSVSHTLLLI</sequence>
<comment type="caution">
    <text evidence="2">The sequence shown here is derived from an EMBL/GenBank/DDBJ whole genome shotgun (WGS) entry which is preliminary data.</text>
</comment>
<keyword evidence="3" id="KW-1185">Reference proteome</keyword>
<proteinExistence type="predicted"/>
<dbReference type="Proteomes" id="UP001482620">
    <property type="component" value="Unassembled WGS sequence"/>
</dbReference>
<gene>
    <name evidence="2" type="ORF">ILYODFUR_038227</name>
</gene>
<dbReference type="InterPro" id="IPR016187">
    <property type="entry name" value="CTDL_fold"/>
</dbReference>
<evidence type="ECO:0000256" key="1">
    <source>
        <dbReference type="SAM" id="SignalP"/>
    </source>
</evidence>
<dbReference type="PANTHER" id="PTHR45784:SF3">
    <property type="entry name" value="C-TYPE LECTIN DOMAIN FAMILY 4 MEMBER K-LIKE-RELATED"/>
    <property type="match status" value="1"/>
</dbReference>